<dbReference type="PROSITE" id="PS50043">
    <property type="entry name" value="HTH_LUXR_2"/>
    <property type="match status" value="1"/>
</dbReference>
<comment type="caution">
    <text evidence="8">The sequence shown here is derived from an EMBL/GenBank/DDBJ whole genome shotgun (WGS) entry which is preliminary data.</text>
</comment>
<feature type="modified residue" description="4-aspartylphosphate" evidence="5">
    <location>
        <position position="76"/>
    </location>
</feature>
<dbReference type="SUPFAM" id="SSF46894">
    <property type="entry name" value="C-terminal effector domain of the bipartite response regulators"/>
    <property type="match status" value="1"/>
</dbReference>
<dbReference type="PANTHER" id="PTHR43214:SF24">
    <property type="entry name" value="TRANSCRIPTIONAL REGULATORY PROTEIN NARL-RELATED"/>
    <property type="match status" value="1"/>
</dbReference>
<dbReference type="InterPro" id="IPR058245">
    <property type="entry name" value="NreC/VraR/RcsB-like_REC"/>
</dbReference>
<dbReference type="PROSITE" id="PS00622">
    <property type="entry name" value="HTH_LUXR_1"/>
    <property type="match status" value="1"/>
</dbReference>
<dbReference type="InterPro" id="IPR001789">
    <property type="entry name" value="Sig_transdc_resp-reg_receiver"/>
</dbReference>
<organism evidence="8 9">
    <name type="scientific">Embleya hyalina</name>
    <dbReference type="NCBI Taxonomy" id="516124"/>
    <lineage>
        <taxon>Bacteria</taxon>
        <taxon>Bacillati</taxon>
        <taxon>Actinomycetota</taxon>
        <taxon>Actinomycetes</taxon>
        <taxon>Kitasatosporales</taxon>
        <taxon>Streptomycetaceae</taxon>
        <taxon>Embleya</taxon>
    </lineage>
</organism>
<dbReference type="SMART" id="SM00421">
    <property type="entry name" value="HTH_LUXR"/>
    <property type="match status" value="1"/>
</dbReference>
<dbReference type="InterPro" id="IPR011006">
    <property type="entry name" value="CheY-like_superfamily"/>
</dbReference>
<dbReference type="SMART" id="SM00448">
    <property type="entry name" value="REC"/>
    <property type="match status" value="1"/>
</dbReference>
<name>A0A401YV12_9ACTN</name>
<dbReference type="CDD" id="cd17535">
    <property type="entry name" value="REC_NarL-like"/>
    <property type="match status" value="1"/>
</dbReference>
<reference evidence="8 9" key="1">
    <citation type="submission" date="2018-12" db="EMBL/GenBank/DDBJ databases">
        <title>Draft genome sequence of Embleya hyalina NBRC 13850T.</title>
        <authorList>
            <person name="Komaki H."/>
            <person name="Hosoyama A."/>
            <person name="Kimura A."/>
            <person name="Ichikawa N."/>
            <person name="Tamura T."/>
        </authorList>
    </citation>
    <scope>NUCLEOTIDE SEQUENCE [LARGE SCALE GENOMIC DNA]</scope>
    <source>
        <strain evidence="8 9">NBRC 13850</strain>
    </source>
</reference>
<evidence type="ECO:0000259" key="6">
    <source>
        <dbReference type="PROSITE" id="PS50043"/>
    </source>
</evidence>
<evidence type="ECO:0000259" key="7">
    <source>
        <dbReference type="PROSITE" id="PS50110"/>
    </source>
</evidence>
<accession>A0A401YV12</accession>
<dbReference type="PANTHER" id="PTHR43214">
    <property type="entry name" value="TWO-COMPONENT RESPONSE REGULATOR"/>
    <property type="match status" value="1"/>
</dbReference>
<evidence type="ECO:0000256" key="5">
    <source>
        <dbReference type="PROSITE-ProRule" id="PRU00169"/>
    </source>
</evidence>
<dbReference type="Gene3D" id="3.40.50.2300">
    <property type="match status" value="1"/>
</dbReference>
<evidence type="ECO:0000256" key="1">
    <source>
        <dbReference type="ARBA" id="ARBA00022553"/>
    </source>
</evidence>
<dbReference type="AlphaFoldDB" id="A0A401YV12"/>
<proteinExistence type="predicted"/>
<dbReference type="SUPFAM" id="SSF52172">
    <property type="entry name" value="CheY-like"/>
    <property type="match status" value="1"/>
</dbReference>
<dbReference type="InterPro" id="IPR039420">
    <property type="entry name" value="WalR-like"/>
</dbReference>
<dbReference type="CDD" id="cd06170">
    <property type="entry name" value="LuxR_C_like"/>
    <property type="match status" value="1"/>
</dbReference>
<evidence type="ECO:0000256" key="2">
    <source>
        <dbReference type="ARBA" id="ARBA00023015"/>
    </source>
</evidence>
<dbReference type="InterPro" id="IPR016032">
    <property type="entry name" value="Sig_transdc_resp-reg_C-effctor"/>
</dbReference>
<evidence type="ECO:0000256" key="3">
    <source>
        <dbReference type="ARBA" id="ARBA00023125"/>
    </source>
</evidence>
<dbReference type="PRINTS" id="PR00038">
    <property type="entry name" value="HTHLUXR"/>
</dbReference>
<protein>
    <submittedName>
        <fullName evidence="8">DNA-binding response regulator</fullName>
    </submittedName>
</protein>
<keyword evidence="4" id="KW-0804">Transcription</keyword>
<dbReference type="Pfam" id="PF00072">
    <property type="entry name" value="Response_reg"/>
    <property type="match status" value="1"/>
</dbReference>
<feature type="domain" description="Response regulatory" evidence="7">
    <location>
        <begin position="25"/>
        <end position="141"/>
    </location>
</feature>
<dbReference type="GO" id="GO:0003677">
    <property type="term" value="F:DNA binding"/>
    <property type="evidence" value="ECO:0007669"/>
    <property type="project" value="UniProtKB-KW"/>
</dbReference>
<dbReference type="RefSeq" id="WP_371863055.1">
    <property type="nucleotide sequence ID" value="NZ_BIFH01000027.1"/>
</dbReference>
<dbReference type="GO" id="GO:0006355">
    <property type="term" value="P:regulation of DNA-templated transcription"/>
    <property type="evidence" value="ECO:0007669"/>
    <property type="project" value="InterPro"/>
</dbReference>
<evidence type="ECO:0000313" key="8">
    <source>
        <dbReference type="EMBL" id="GCD98419.1"/>
    </source>
</evidence>
<dbReference type="Pfam" id="PF00196">
    <property type="entry name" value="GerE"/>
    <property type="match status" value="1"/>
</dbReference>
<dbReference type="EMBL" id="BIFH01000027">
    <property type="protein sequence ID" value="GCD98419.1"/>
    <property type="molecule type" value="Genomic_DNA"/>
</dbReference>
<gene>
    <name evidence="8" type="ORF">EHYA_06126</name>
</gene>
<dbReference type="Proteomes" id="UP000286931">
    <property type="component" value="Unassembled WGS sequence"/>
</dbReference>
<sequence>MRRHHRATAECAWEPVQVTDQGSIRVFLLDDHEVVRRGVHELLSIEADIDVVGEAGTAAEALVRIPATRPQVAVLDVRLPDGSGVEVCREIRSQLPDVRCLMLTSFSDDEALFDAIMAGASGYVLKDIRGSDLVGAVRDVAAGRSLLDPAATARVLERLRGGHRGDERLAALSDQERRILDLIGEGMTNRQIGAEMHLAEKTVKNYVSSLLAKLGMERRTQAAAYVARQKAEKHR</sequence>
<keyword evidence="3 8" id="KW-0238">DNA-binding</keyword>
<keyword evidence="1 5" id="KW-0597">Phosphoprotein</keyword>
<dbReference type="InterPro" id="IPR000792">
    <property type="entry name" value="Tscrpt_reg_LuxR_C"/>
</dbReference>
<feature type="domain" description="HTH luxR-type" evidence="6">
    <location>
        <begin position="165"/>
        <end position="230"/>
    </location>
</feature>
<keyword evidence="9" id="KW-1185">Reference proteome</keyword>
<evidence type="ECO:0000256" key="4">
    <source>
        <dbReference type="ARBA" id="ARBA00023163"/>
    </source>
</evidence>
<keyword evidence="2" id="KW-0805">Transcription regulation</keyword>
<dbReference type="GO" id="GO:0000160">
    <property type="term" value="P:phosphorelay signal transduction system"/>
    <property type="evidence" value="ECO:0007669"/>
    <property type="project" value="InterPro"/>
</dbReference>
<evidence type="ECO:0000313" key="9">
    <source>
        <dbReference type="Proteomes" id="UP000286931"/>
    </source>
</evidence>
<dbReference type="PROSITE" id="PS50110">
    <property type="entry name" value="RESPONSE_REGULATORY"/>
    <property type="match status" value="1"/>
</dbReference>